<gene>
    <name evidence="7" type="ORF">UFOPK2166_00963</name>
</gene>
<evidence type="ECO:0000313" key="7">
    <source>
        <dbReference type="EMBL" id="CAB4653572.1"/>
    </source>
</evidence>
<dbReference type="GO" id="GO:0005829">
    <property type="term" value="C:cytosol"/>
    <property type="evidence" value="ECO:0007669"/>
    <property type="project" value="TreeGrafter"/>
</dbReference>
<evidence type="ECO:0000256" key="1">
    <source>
        <dbReference type="ARBA" id="ARBA00009156"/>
    </source>
</evidence>
<keyword evidence="5" id="KW-0067">ATP-binding</keyword>
<dbReference type="InterPro" id="IPR018483">
    <property type="entry name" value="Carb_kinase_FGGY_CS"/>
</dbReference>
<dbReference type="InterPro" id="IPR043129">
    <property type="entry name" value="ATPase_NBD"/>
</dbReference>
<evidence type="ECO:0000256" key="3">
    <source>
        <dbReference type="ARBA" id="ARBA00022741"/>
    </source>
</evidence>
<dbReference type="SUPFAM" id="SSF53067">
    <property type="entry name" value="Actin-like ATPase domain"/>
    <property type="match status" value="1"/>
</dbReference>
<dbReference type="EMBL" id="CAEZWB010000134">
    <property type="protein sequence ID" value="CAB4653572.1"/>
    <property type="molecule type" value="Genomic_DNA"/>
</dbReference>
<keyword evidence="3" id="KW-0547">Nucleotide-binding</keyword>
<feature type="domain" description="Carbohydrate kinase FGGY C-terminal" evidence="6">
    <location>
        <begin position="1"/>
        <end position="109"/>
    </location>
</feature>
<keyword evidence="4" id="KW-0418">Kinase</keyword>
<dbReference type="GO" id="GO:0006071">
    <property type="term" value="P:glycerol metabolic process"/>
    <property type="evidence" value="ECO:0007669"/>
    <property type="project" value="TreeGrafter"/>
</dbReference>
<evidence type="ECO:0000256" key="5">
    <source>
        <dbReference type="ARBA" id="ARBA00022840"/>
    </source>
</evidence>
<organism evidence="7">
    <name type="scientific">freshwater metagenome</name>
    <dbReference type="NCBI Taxonomy" id="449393"/>
    <lineage>
        <taxon>unclassified sequences</taxon>
        <taxon>metagenomes</taxon>
        <taxon>ecological metagenomes</taxon>
    </lineage>
</organism>
<name>A0A6J6KVQ7_9ZZZZ</name>
<evidence type="ECO:0000256" key="4">
    <source>
        <dbReference type="ARBA" id="ARBA00022777"/>
    </source>
</evidence>
<dbReference type="InterPro" id="IPR018485">
    <property type="entry name" value="FGGY_C"/>
</dbReference>
<dbReference type="GO" id="GO:0005524">
    <property type="term" value="F:ATP binding"/>
    <property type="evidence" value="ECO:0007669"/>
    <property type="project" value="UniProtKB-KW"/>
</dbReference>
<dbReference type="GO" id="GO:0004370">
    <property type="term" value="F:glycerol kinase activity"/>
    <property type="evidence" value="ECO:0007669"/>
    <property type="project" value="TreeGrafter"/>
</dbReference>
<sequence>MVYVPALLGLGTPKWDYGARGTLLGITRGTSRAHIVRAVLEGIAHRGADMVDASQADSGLTIDSIRIDGGMSKNPTFVQALANATQRTVEVSPVTEATTLGAAFLAGVAVGTWKTLPDAVSTWKPAQQVAPSAVLNREQWASALSRAGGWIPELSGLDF</sequence>
<dbReference type="AlphaFoldDB" id="A0A6J6KVQ7"/>
<dbReference type="PANTHER" id="PTHR10196:SF69">
    <property type="entry name" value="GLYCEROL KINASE"/>
    <property type="match status" value="1"/>
</dbReference>
<reference evidence="7" key="1">
    <citation type="submission" date="2020-05" db="EMBL/GenBank/DDBJ databases">
        <authorList>
            <person name="Chiriac C."/>
            <person name="Salcher M."/>
            <person name="Ghai R."/>
            <person name="Kavagutti S V."/>
        </authorList>
    </citation>
    <scope>NUCLEOTIDE SEQUENCE</scope>
</reference>
<accession>A0A6J6KVQ7</accession>
<dbReference type="PANTHER" id="PTHR10196">
    <property type="entry name" value="SUGAR KINASE"/>
    <property type="match status" value="1"/>
</dbReference>
<proteinExistence type="inferred from homology"/>
<keyword evidence="2" id="KW-0808">Transferase</keyword>
<evidence type="ECO:0000256" key="2">
    <source>
        <dbReference type="ARBA" id="ARBA00022679"/>
    </source>
</evidence>
<dbReference type="Pfam" id="PF02782">
    <property type="entry name" value="FGGY_C"/>
    <property type="match status" value="1"/>
</dbReference>
<protein>
    <submittedName>
        <fullName evidence="7">Unannotated protein</fullName>
    </submittedName>
</protein>
<evidence type="ECO:0000259" key="6">
    <source>
        <dbReference type="Pfam" id="PF02782"/>
    </source>
</evidence>
<comment type="similarity">
    <text evidence="1">Belongs to the FGGY kinase family.</text>
</comment>
<dbReference type="PROSITE" id="PS00445">
    <property type="entry name" value="FGGY_KINASES_2"/>
    <property type="match status" value="1"/>
</dbReference>
<dbReference type="Gene3D" id="3.30.420.40">
    <property type="match status" value="1"/>
</dbReference>